<keyword evidence="2" id="KW-1185">Reference proteome</keyword>
<dbReference type="EMBL" id="JBHUNA010000041">
    <property type="protein sequence ID" value="MFD2762421.1"/>
    <property type="molecule type" value="Genomic_DNA"/>
</dbReference>
<accession>A0ABW5V8T1</accession>
<dbReference type="Proteomes" id="UP001597502">
    <property type="component" value="Unassembled WGS sequence"/>
</dbReference>
<proteinExistence type="predicted"/>
<gene>
    <name evidence="1" type="ORF">ACFSUO_15810</name>
</gene>
<evidence type="ECO:0000313" key="2">
    <source>
        <dbReference type="Proteomes" id="UP001597502"/>
    </source>
</evidence>
<dbReference type="RefSeq" id="WP_382395906.1">
    <property type="nucleotide sequence ID" value="NZ_JBHUNA010000041.1"/>
</dbReference>
<evidence type="ECO:0000313" key="1">
    <source>
        <dbReference type="EMBL" id="MFD2762421.1"/>
    </source>
</evidence>
<comment type="caution">
    <text evidence="1">The sequence shown here is derived from an EMBL/GenBank/DDBJ whole genome shotgun (WGS) entry which is preliminary data.</text>
</comment>
<reference evidence="2" key="1">
    <citation type="journal article" date="2019" name="Int. J. Syst. Evol. Microbiol.">
        <title>The Global Catalogue of Microorganisms (GCM) 10K type strain sequencing project: providing services to taxonomists for standard genome sequencing and annotation.</title>
        <authorList>
            <consortium name="The Broad Institute Genomics Platform"/>
            <consortium name="The Broad Institute Genome Sequencing Center for Infectious Disease"/>
            <person name="Wu L."/>
            <person name="Ma J."/>
        </authorList>
    </citation>
    <scope>NUCLEOTIDE SEQUENCE [LARGE SCALE GENOMIC DNA]</scope>
    <source>
        <strain evidence="2">TISTR 1535</strain>
    </source>
</reference>
<sequence>MRQSETVSYRDFLEELQKEANYHEYGGTSYRYKTARLSVDVAKRTGYVDLFFDKNMAGRLVAHLLQKEDWERVSDVTKLLHAVALDLKMNTHLSAEARKYVADKQKHRKQVSLIKH</sequence>
<name>A0ABW5V8T1_9BACI</name>
<protein>
    <submittedName>
        <fullName evidence="1">Uncharacterized protein</fullName>
    </submittedName>
</protein>
<organism evidence="1 2">
    <name type="scientific">Lentibacillus juripiscarius</name>
    <dbReference type="NCBI Taxonomy" id="257446"/>
    <lineage>
        <taxon>Bacteria</taxon>
        <taxon>Bacillati</taxon>
        <taxon>Bacillota</taxon>
        <taxon>Bacilli</taxon>
        <taxon>Bacillales</taxon>
        <taxon>Bacillaceae</taxon>
        <taxon>Lentibacillus</taxon>
    </lineage>
</organism>